<keyword evidence="7" id="KW-1133">Transmembrane helix</keyword>
<dbReference type="PANTHER" id="PTHR47245">
    <property type="entry name" value="PEPTIDYLPROLYL ISOMERASE"/>
    <property type="match status" value="1"/>
</dbReference>
<gene>
    <name evidence="8" type="ORF">SAMN05661086_01552</name>
</gene>
<dbReference type="PROSITE" id="PS51257">
    <property type="entry name" value="PROKAR_LIPOPROTEIN"/>
    <property type="match status" value="1"/>
</dbReference>
<keyword evidence="7" id="KW-0812">Transmembrane</keyword>
<feature type="transmembrane region" description="Helical" evidence="7">
    <location>
        <begin position="12"/>
        <end position="31"/>
    </location>
</feature>
<keyword evidence="3" id="KW-0732">Signal</keyword>
<evidence type="ECO:0000256" key="6">
    <source>
        <dbReference type="SAM" id="Coils"/>
    </source>
</evidence>
<evidence type="ECO:0000256" key="4">
    <source>
        <dbReference type="ARBA" id="ARBA00023110"/>
    </source>
</evidence>
<feature type="coiled-coil region" evidence="6">
    <location>
        <begin position="213"/>
        <end position="240"/>
    </location>
</feature>
<evidence type="ECO:0000256" key="1">
    <source>
        <dbReference type="ARBA" id="ARBA00000971"/>
    </source>
</evidence>
<organism evidence="8 9">
    <name type="scientific">Anaeromicropila populeti</name>
    <dbReference type="NCBI Taxonomy" id="37658"/>
    <lineage>
        <taxon>Bacteria</taxon>
        <taxon>Bacillati</taxon>
        <taxon>Bacillota</taxon>
        <taxon>Clostridia</taxon>
        <taxon>Lachnospirales</taxon>
        <taxon>Lachnospiraceae</taxon>
        <taxon>Anaeromicropila</taxon>
    </lineage>
</organism>
<dbReference type="RefSeq" id="WP_092560119.1">
    <property type="nucleotide sequence ID" value="NZ_FOYZ01000005.1"/>
</dbReference>
<proteinExistence type="predicted"/>
<name>A0A1I6JC98_9FIRM</name>
<keyword evidence="9" id="KW-1185">Reference proteome</keyword>
<keyword evidence="4" id="KW-0697">Rotamase</keyword>
<dbReference type="Proteomes" id="UP000199659">
    <property type="component" value="Unassembled WGS sequence"/>
</dbReference>
<dbReference type="Gene3D" id="3.10.50.40">
    <property type="match status" value="1"/>
</dbReference>
<sequence length="359" mass="41446">MVKPDRKEHVNIIKKYLCYILVMTLGLVVFASCKKTAKNQDILVFTVGEEKIYLDEVMYQVWEAEKEIDFYQSYYEGNYEEDFWNSEGEAGMTMSETVKQEVYDEIIRESVLFQEAVKQEETITEEVEEEITAQAKEEMESMSEEERKTTGLTEKRLIEFKIKKAIIDQYFDSVLDGFSVDEASITEGMNESDYLQYDIETIGFSKYQYHEDGTKEEKSAEILEMSLNELEEKKQAAQYSENFSELLEDQEALLEVEEYSFVKGDEACDANIQEAAVSLKTGQVSDIIETSEGIYLLRVLSNSSTESYEKAKASAVNQQKYKLFDEYYSQLKEKTKVTEETSVWEDITVGDAVVKDSSK</sequence>
<keyword evidence="5" id="KW-0413">Isomerase</keyword>
<keyword evidence="7" id="KW-0472">Membrane</keyword>
<dbReference type="InterPro" id="IPR046357">
    <property type="entry name" value="PPIase_dom_sf"/>
</dbReference>
<protein>
    <recommendedName>
        <fullName evidence="2">peptidylprolyl isomerase</fullName>
        <ecNumber evidence="2">5.2.1.8</ecNumber>
    </recommendedName>
</protein>
<dbReference type="OrthoDB" id="1766385at2"/>
<evidence type="ECO:0000256" key="5">
    <source>
        <dbReference type="ARBA" id="ARBA00023235"/>
    </source>
</evidence>
<dbReference type="GO" id="GO:0003755">
    <property type="term" value="F:peptidyl-prolyl cis-trans isomerase activity"/>
    <property type="evidence" value="ECO:0007669"/>
    <property type="project" value="UniProtKB-KW"/>
</dbReference>
<evidence type="ECO:0000256" key="2">
    <source>
        <dbReference type="ARBA" id="ARBA00013194"/>
    </source>
</evidence>
<dbReference type="AlphaFoldDB" id="A0A1I6JC98"/>
<dbReference type="EMBL" id="FOYZ01000005">
    <property type="protein sequence ID" value="SFR76561.1"/>
    <property type="molecule type" value="Genomic_DNA"/>
</dbReference>
<keyword evidence="6" id="KW-0175">Coiled coil</keyword>
<evidence type="ECO:0000256" key="3">
    <source>
        <dbReference type="ARBA" id="ARBA00022729"/>
    </source>
</evidence>
<dbReference type="EC" id="5.2.1.8" evidence="2"/>
<reference evidence="8 9" key="1">
    <citation type="submission" date="2016-10" db="EMBL/GenBank/DDBJ databases">
        <authorList>
            <person name="de Groot N.N."/>
        </authorList>
    </citation>
    <scope>NUCLEOTIDE SEQUENCE [LARGE SCALE GENOMIC DNA]</scope>
    <source>
        <strain evidence="8 9">743A</strain>
    </source>
</reference>
<evidence type="ECO:0000313" key="8">
    <source>
        <dbReference type="EMBL" id="SFR76561.1"/>
    </source>
</evidence>
<evidence type="ECO:0000256" key="7">
    <source>
        <dbReference type="SAM" id="Phobius"/>
    </source>
</evidence>
<accession>A0A1I6JC98</accession>
<dbReference type="PANTHER" id="PTHR47245:SF1">
    <property type="entry name" value="FOLDASE PROTEIN PRSA"/>
    <property type="match status" value="1"/>
</dbReference>
<comment type="catalytic activity">
    <reaction evidence="1">
        <text>[protein]-peptidylproline (omega=180) = [protein]-peptidylproline (omega=0)</text>
        <dbReference type="Rhea" id="RHEA:16237"/>
        <dbReference type="Rhea" id="RHEA-COMP:10747"/>
        <dbReference type="Rhea" id="RHEA-COMP:10748"/>
        <dbReference type="ChEBI" id="CHEBI:83833"/>
        <dbReference type="ChEBI" id="CHEBI:83834"/>
        <dbReference type="EC" id="5.2.1.8"/>
    </reaction>
</comment>
<evidence type="ECO:0000313" key="9">
    <source>
        <dbReference type="Proteomes" id="UP000199659"/>
    </source>
</evidence>
<dbReference type="InterPro" id="IPR050245">
    <property type="entry name" value="PrsA_foldase"/>
</dbReference>
<dbReference type="STRING" id="37658.SAMN05661086_01552"/>